<protein>
    <submittedName>
        <fullName evidence="3">Uncharacterized protein</fullName>
    </submittedName>
</protein>
<evidence type="ECO:0000256" key="1">
    <source>
        <dbReference type="ARBA" id="ARBA00006484"/>
    </source>
</evidence>
<dbReference type="Gene3D" id="3.40.50.720">
    <property type="entry name" value="NAD(P)-binding Rossmann-like Domain"/>
    <property type="match status" value="1"/>
</dbReference>
<proteinExistence type="inferred from homology"/>
<dbReference type="SUPFAM" id="SSF51735">
    <property type="entry name" value="NAD(P)-binding Rossmann-fold domains"/>
    <property type="match status" value="1"/>
</dbReference>
<gene>
    <name evidence="3" type="ORF">NQ318_018537</name>
</gene>
<comment type="caution">
    <text evidence="3">The sequence shown here is derived from an EMBL/GenBank/DDBJ whole genome shotgun (WGS) entry which is preliminary data.</text>
</comment>
<evidence type="ECO:0000256" key="2">
    <source>
        <dbReference type="ARBA" id="ARBA00023002"/>
    </source>
</evidence>
<keyword evidence="2" id="KW-0560">Oxidoreductase</keyword>
<dbReference type="InterPro" id="IPR036291">
    <property type="entry name" value="NAD(P)-bd_dom_sf"/>
</dbReference>
<name>A0AAV8ZFV5_9CUCU</name>
<dbReference type="GO" id="GO:0016491">
    <property type="term" value="F:oxidoreductase activity"/>
    <property type="evidence" value="ECO:0007669"/>
    <property type="project" value="UniProtKB-KW"/>
</dbReference>
<dbReference type="PANTHER" id="PTHR45024:SF2">
    <property type="entry name" value="SCP2 DOMAIN-CONTAINING PROTEIN"/>
    <property type="match status" value="1"/>
</dbReference>
<evidence type="ECO:0000313" key="4">
    <source>
        <dbReference type="Proteomes" id="UP001162162"/>
    </source>
</evidence>
<keyword evidence="4" id="KW-1185">Reference proteome</keyword>
<dbReference type="InterPro" id="IPR002347">
    <property type="entry name" value="SDR_fam"/>
</dbReference>
<comment type="similarity">
    <text evidence="1">Belongs to the short-chain dehydrogenases/reductases (SDR) family.</text>
</comment>
<organism evidence="3 4">
    <name type="scientific">Aromia moschata</name>
    <dbReference type="NCBI Taxonomy" id="1265417"/>
    <lineage>
        <taxon>Eukaryota</taxon>
        <taxon>Metazoa</taxon>
        <taxon>Ecdysozoa</taxon>
        <taxon>Arthropoda</taxon>
        <taxon>Hexapoda</taxon>
        <taxon>Insecta</taxon>
        <taxon>Pterygota</taxon>
        <taxon>Neoptera</taxon>
        <taxon>Endopterygota</taxon>
        <taxon>Coleoptera</taxon>
        <taxon>Polyphaga</taxon>
        <taxon>Cucujiformia</taxon>
        <taxon>Chrysomeloidea</taxon>
        <taxon>Cerambycidae</taxon>
        <taxon>Cerambycinae</taxon>
        <taxon>Callichromatini</taxon>
        <taxon>Aromia</taxon>
    </lineage>
</organism>
<dbReference type="Proteomes" id="UP001162162">
    <property type="component" value="Unassembled WGS sequence"/>
</dbReference>
<accession>A0AAV8ZFV5</accession>
<sequence>MADLRFDGKVAVITGAGAGLGRAYALLFASRGAKVVVNDLGGGRHGDGKSSQAADVVVDEIRRNGGIAVADYNNVIEGAKIIDTALQNLDELTY</sequence>
<dbReference type="InterPro" id="IPR051687">
    <property type="entry name" value="Peroxisomal_Beta-Oxidation"/>
</dbReference>
<dbReference type="PANTHER" id="PTHR45024">
    <property type="entry name" value="DEHYDROGENASES, SHORT CHAIN"/>
    <property type="match status" value="1"/>
</dbReference>
<dbReference type="EMBL" id="JAPWTK010000001">
    <property type="protein sequence ID" value="KAJ8963073.1"/>
    <property type="molecule type" value="Genomic_DNA"/>
</dbReference>
<reference evidence="3" key="1">
    <citation type="journal article" date="2023" name="Insect Mol. Biol.">
        <title>Genome sequencing provides insights into the evolution of gene families encoding plant cell wall-degrading enzymes in longhorned beetles.</title>
        <authorList>
            <person name="Shin N.R."/>
            <person name="Okamura Y."/>
            <person name="Kirsch R."/>
            <person name="Pauchet Y."/>
        </authorList>
    </citation>
    <scope>NUCLEOTIDE SEQUENCE</scope>
    <source>
        <strain evidence="3">AMC_N1</strain>
    </source>
</reference>
<evidence type="ECO:0000313" key="3">
    <source>
        <dbReference type="EMBL" id="KAJ8963073.1"/>
    </source>
</evidence>
<dbReference type="Pfam" id="PF00106">
    <property type="entry name" value="adh_short"/>
    <property type="match status" value="1"/>
</dbReference>
<dbReference type="AlphaFoldDB" id="A0AAV8ZFV5"/>